<protein>
    <submittedName>
        <fullName evidence="1">Uncharacterized protein</fullName>
    </submittedName>
</protein>
<evidence type="ECO:0000313" key="2">
    <source>
        <dbReference type="Proteomes" id="UP000800082"/>
    </source>
</evidence>
<reference evidence="1" key="1">
    <citation type="journal article" date="2020" name="Stud. Mycol.">
        <title>101 Dothideomycetes genomes: a test case for predicting lifestyles and emergence of pathogens.</title>
        <authorList>
            <person name="Haridas S."/>
            <person name="Albert R."/>
            <person name="Binder M."/>
            <person name="Bloem J."/>
            <person name="Labutti K."/>
            <person name="Salamov A."/>
            <person name="Andreopoulos B."/>
            <person name="Baker S."/>
            <person name="Barry K."/>
            <person name="Bills G."/>
            <person name="Bluhm B."/>
            <person name="Cannon C."/>
            <person name="Castanera R."/>
            <person name="Culley D."/>
            <person name="Daum C."/>
            <person name="Ezra D."/>
            <person name="Gonzalez J."/>
            <person name="Henrissat B."/>
            <person name="Kuo A."/>
            <person name="Liang C."/>
            <person name="Lipzen A."/>
            <person name="Lutzoni F."/>
            <person name="Magnuson J."/>
            <person name="Mondo S."/>
            <person name="Nolan M."/>
            <person name="Ohm R."/>
            <person name="Pangilinan J."/>
            <person name="Park H.-J."/>
            <person name="Ramirez L."/>
            <person name="Alfaro M."/>
            <person name="Sun H."/>
            <person name="Tritt A."/>
            <person name="Yoshinaga Y."/>
            <person name="Zwiers L.-H."/>
            <person name="Turgeon B."/>
            <person name="Goodwin S."/>
            <person name="Spatafora J."/>
            <person name="Crous P."/>
            <person name="Grigoriev I."/>
        </authorList>
    </citation>
    <scope>NUCLEOTIDE SEQUENCE</scope>
    <source>
        <strain evidence="1">CBS 183.55</strain>
    </source>
</reference>
<keyword evidence="2" id="KW-1185">Reference proteome</keyword>
<dbReference type="AlphaFoldDB" id="A0A6A5RZ60"/>
<dbReference type="RefSeq" id="XP_033452772.1">
    <property type="nucleotide sequence ID" value="XM_033595211.1"/>
</dbReference>
<dbReference type="GeneID" id="54352878"/>
<sequence length="51" mass="5557">DRVRNKGQGSIILLSGTLGAGKKSTAEAIGECYHRLIQAASRRPRHRSKVI</sequence>
<accession>A0A6A5RZ60</accession>
<gene>
    <name evidence="1" type="ORF">M421DRAFT_54300</name>
</gene>
<name>A0A6A5RZ60_9PLEO</name>
<organism evidence="1 2">
    <name type="scientific">Didymella exigua CBS 183.55</name>
    <dbReference type="NCBI Taxonomy" id="1150837"/>
    <lineage>
        <taxon>Eukaryota</taxon>
        <taxon>Fungi</taxon>
        <taxon>Dikarya</taxon>
        <taxon>Ascomycota</taxon>
        <taxon>Pezizomycotina</taxon>
        <taxon>Dothideomycetes</taxon>
        <taxon>Pleosporomycetidae</taxon>
        <taxon>Pleosporales</taxon>
        <taxon>Pleosporineae</taxon>
        <taxon>Didymellaceae</taxon>
        <taxon>Didymella</taxon>
    </lineage>
</organism>
<dbReference type="EMBL" id="ML978959">
    <property type="protein sequence ID" value="KAF1932524.1"/>
    <property type="molecule type" value="Genomic_DNA"/>
</dbReference>
<feature type="non-terminal residue" evidence="1">
    <location>
        <position position="1"/>
    </location>
</feature>
<proteinExistence type="predicted"/>
<dbReference type="Proteomes" id="UP000800082">
    <property type="component" value="Unassembled WGS sequence"/>
</dbReference>
<evidence type="ECO:0000313" key="1">
    <source>
        <dbReference type="EMBL" id="KAF1932524.1"/>
    </source>
</evidence>